<dbReference type="Pfam" id="PF00075">
    <property type="entry name" value="RNase_H"/>
    <property type="match status" value="1"/>
</dbReference>
<dbReference type="PANTHER" id="PTHR10642:SF26">
    <property type="entry name" value="RIBONUCLEASE H1"/>
    <property type="match status" value="1"/>
</dbReference>
<dbReference type="InterPro" id="IPR036397">
    <property type="entry name" value="RNaseH_sf"/>
</dbReference>
<dbReference type="EC" id="3.1.26.4" evidence="3"/>
<evidence type="ECO:0000256" key="7">
    <source>
        <dbReference type="ARBA" id="ARBA00022801"/>
    </source>
</evidence>
<evidence type="ECO:0000256" key="8">
    <source>
        <dbReference type="SAM" id="MobiDB-lite"/>
    </source>
</evidence>
<proteinExistence type="inferred from homology"/>
<keyword evidence="5" id="KW-0479">Metal-binding</keyword>
<comment type="catalytic activity">
    <reaction evidence="1">
        <text>Endonucleolytic cleavage to 5'-phosphomonoester.</text>
        <dbReference type="EC" id="3.1.26.4"/>
    </reaction>
</comment>
<dbReference type="GO" id="GO:0003676">
    <property type="term" value="F:nucleic acid binding"/>
    <property type="evidence" value="ECO:0007669"/>
    <property type="project" value="InterPro"/>
</dbReference>
<comment type="similarity">
    <text evidence="2">Belongs to the RNase H family.</text>
</comment>
<evidence type="ECO:0000313" key="10">
    <source>
        <dbReference type="EMBL" id="KAF9446290.1"/>
    </source>
</evidence>
<keyword evidence="7" id="KW-0378">Hydrolase</keyword>
<evidence type="ECO:0000256" key="2">
    <source>
        <dbReference type="ARBA" id="ARBA00005300"/>
    </source>
</evidence>
<dbReference type="SUPFAM" id="SSF53098">
    <property type="entry name" value="Ribonuclease H-like"/>
    <property type="match status" value="1"/>
</dbReference>
<dbReference type="InterPro" id="IPR050092">
    <property type="entry name" value="RNase_H"/>
</dbReference>
<keyword evidence="4" id="KW-0540">Nuclease</keyword>
<protein>
    <recommendedName>
        <fullName evidence="3">ribonuclease H</fullName>
        <ecNumber evidence="3">3.1.26.4</ecNumber>
    </recommendedName>
</protein>
<reference evidence="10" key="1">
    <citation type="submission" date="2020-11" db="EMBL/GenBank/DDBJ databases">
        <authorList>
            <consortium name="DOE Joint Genome Institute"/>
            <person name="Ahrendt S."/>
            <person name="Riley R."/>
            <person name="Andreopoulos W."/>
            <person name="Labutti K."/>
            <person name="Pangilinan J."/>
            <person name="Ruiz-Duenas F.J."/>
            <person name="Barrasa J.M."/>
            <person name="Sanchez-Garcia M."/>
            <person name="Camarero S."/>
            <person name="Miyauchi S."/>
            <person name="Serrano A."/>
            <person name="Linde D."/>
            <person name="Babiker R."/>
            <person name="Drula E."/>
            <person name="Ayuso-Fernandez I."/>
            <person name="Pacheco R."/>
            <person name="Padilla G."/>
            <person name="Ferreira P."/>
            <person name="Barriuso J."/>
            <person name="Kellner H."/>
            <person name="Castanera R."/>
            <person name="Alfaro M."/>
            <person name="Ramirez L."/>
            <person name="Pisabarro A.G."/>
            <person name="Kuo A."/>
            <person name="Tritt A."/>
            <person name="Lipzen A."/>
            <person name="He G."/>
            <person name="Yan M."/>
            <person name="Ng V."/>
            <person name="Cullen D."/>
            <person name="Martin F."/>
            <person name="Rosso M.-N."/>
            <person name="Henrissat B."/>
            <person name="Hibbett D."/>
            <person name="Martinez A.T."/>
            <person name="Grigoriev I.V."/>
        </authorList>
    </citation>
    <scope>NUCLEOTIDE SEQUENCE</scope>
    <source>
        <strain evidence="10">MF-IS2</strain>
    </source>
</reference>
<feature type="region of interest" description="Disordered" evidence="8">
    <location>
        <begin position="1"/>
        <end position="53"/>
    </location>
</feature>
<keyword evidence="6" id="KW-0255">Endonuclease</keyword>
<keyword evidence="11" id="KW-1185">Reference proteome</keyword>
<evidence type="ECO:0000256" key="3">
    <source>
        <dbReference type="ARBA" id="ARBA00012180"/>
    </source>
</evidence>
<dbReference type="GO" id="GO:0004523">
    <property type="term" value="F:RNA-DNA hybrid ribonuclease activity"/>
    <property type="evidence" value="ECO:0007669"/>
    <property type="project" value="UniProtKB-EC"/>
</dbReference>
<dbReference type="EMBL" id="MU151253">
    <property type="protein sequence ID" value="KAF9446290.1"/>
    <property type="molecule type" value="Genomic_DNA"/>
</dbReference>
<dbReference type="AlphaFoldDB" id="A0A9P6C237"/>
<dbReference type="CDD" id="cd09280">
    <property type="entry name" value="RNase_HI_eukaryote_like"/>
    <property type="match status" value="1"/>
</dbReference>
<sequence>MNDLLRILTHEKRETTANHRKKNNKQGSGKIYTDRGCRNNGSHQAKASSGIFFGRNDPRNLAVRVPGKEQSNQTGEIYAIIKAAEKMDQEMNLEIISDSLYTIKGLTTNLERWEDHGWIRIKNREWFQEAVAGLRTREGNTTITWTKGHANNEGNEGADNLATAALDKPEVNHVQNNPPGRVTGAKLSKISQVLIYKALLEEDPSPETQKAEANITRIIDDMMSEWKIAPTPEQIWTNLKRNRNIYRTQREFLFKTIKGIQKVGSFWTKIPNYEERANCSNCGQTDSMEHILTECRIPGQEAWNLIGELRNRKYSGWTKPTFGCIMGCTSQRYNDEDTEENPPIKAKQDSTKS</sequence>
<dbReference type="InterPro" id="IPR002156">
    <property type="entry name" value="RNaseH_domain"/>
</dbReference>
<dbReference type="Proteomes" id="UP000807342">
    <property type="component" value="Unassembled WGS sequence"/>
</dbReference>
<name>A0A9P6C237_9AGAR</name>
<evidence type="ECO:0000256" key="5">
    <source>
        <dbReference type="ARBA" id="ARBA00022723"/>
    </source>
</evidence>
<evidence type="ECO:0000256" key="6">
    <source>
        <dbReference type="ARBA" id="ARBA00022759"/>
    </source>
</evidence>
<dbReference type="GO" id="GO:0046872">
    <property type="term" value="F:metal ion binding"/>
    <property type="evidence" value="ECO:0007669"/>
    <property type="project" value="UniProtKB-KW"/>
</dbReference>
<dbReference type="InterPro" id="IPR012337">
    <property type="entry name" value="RNaseH-like_sf"/>
</dbReference>
<dbReference type="PROSITE" id="PS50879">
    <property type="entry name" value="RNASE_H_1"/>
    <property type="match status" value="1"/>
</dbReference>
<gene>
    <name evidence="10" type="ORF">P691DRAFT_673934</name>
</gene>
<evidence type="ECO:0000256" key="4">
    <source>
        <dbReference type="ARBA" id="ARBA00022722"/>
    </source>
</evidence>
<comment type="caution">
    <text evidence="10">The sequence shown here is derived from an EMBL/GenBank/DDBJ whole genome shotgun (WGS) entry which is preliminary data.</text>
</comment>
<dbReference type="OrthoDB" id="3056478at2759"/>
<feature type="region of interest" description="Disordered" evidence="8">
    <location>
        <begin position="334"/>
        <end position="353"/>
    </location>
</feature>
<dbReference type="GO" id="GO:0043137">
    <property type="term" value="P:DNA replication, removal of RNA primer"/>
    <property type="evidence" value="ECO:0007669"/>
    <property type="project" value="TreeGrafter"/>
</dbReference>
<dbReference type="Gene3D" id="3.30.420.10">
    <property type="entry name" value="Ribonuclease H-like superfamily/Ribonuclease H"/>
    <property type="match status" value="1"/>
</dbReference>
<dbReference type="PANTHER" id="PTHR10642">
    <property type="entry name" value="RIBONUCLEASE H1"/>
    <property type="match status" value="1"/>
</dbReference>
<evidence type="ECO:0000259" key="9">
    <source>
        <dbReference type="PROSITE" id="PS50879"/>
    </source>
</evidence>
<feature type="compositionally biased region" description="Basic and acidic residues" evidence="8">
    <location>
        <begin position="8"/>
        <end position="17"/>
    </location>
</feature>
<feature type="domain" description="RNase H type-1" evidence="9">
    <location>
        <begin position="25"/>
        <end position="167"/>
    </location>
</feature>
<evidence type="ECO:0000256" key="1">
    <source>
        <dbReference type="ARBA" id="ARBA00000077"/>
    </source>
</evidence>
<evidence type="ECO:0000313" key="11">
    <source>
        <dbReference type="Proteomes" id="UP000807342"/>
    </source>
</evidence>
<accession>A0A9P6C237</accession>
<organism evidence="10 11">
    <name type="scientific">Macrolepiota fuliginosa MF-IS2</name>
    <dbReference type="NCBI Taxonomy" id="1400762"/>
    <lineage>
        <taxon>Eukaryota</taxon>
        <taxon>Fungi</taxon>
        <taxon>Dikarya</taxon>
        <taxon>Basidiomycota</taxon>
        <taxon>Agaricomycotina</taxon>
        <taxon>Agaricomycetes</taxon>
        <taxon>Agaricomycetidae</taxon>
        <taxon>Agaricales</taxon>
        <taxon>Agaricineae</taxon>
        <taxon>Agaricaceae</taxon>
        <taxon>Macrolepiota</taxon>
    </lineage>
</organism>